<evidence type="ECO:0000313" key="3">
    <source>
        <dbReference type="Proteomes" id="UP000477543"/>
    </source>
</evidence>
<protein>
    <submittedName>
        <fullName evidence="2">Uncharacterized protein</fullName>
    </submittedName>
</protein>
<gene>
    <name evidence="2" type="ORF">GT020_16265</name>
</gene>
<comment type="caution">
    <text evidence="2">The sequence shown here is derived from an EMBL/GenBank/DDBJ whole genome shotgun (WGS) entry which is preliminary data.</text>
</comment>
<evidence type="ECO:0000256" key="1">
    <source>
        <dbReference type="SAM" id="MobiDB-lite"/>
    </source>
</evidence>
<proteinExistence type="predicted"/>
<sequence>MAAERERKSFGQVAEQLRELSSYVKHERLTAAAQTFRAFASELEAGVRPDRLRQITRELQGALRAGPMSISDHPVTNSSGEVDSQATARFAVLIGELRRFARHNGGRAGLFGLLGSRKR</sequence>
<dbReference type="RefSeq" id="WP_161449986.1">
    <property type="nucleotide sequence ID" value="NZ_WYDN01000020.1"/>
</dbReference>
<organism evidence="2 3">
    <name type="scientific">Glutamicibacter soli</name>
    <dbReference type="NCBI Taxonomy" id="453836"/>
    <lineage>
        <taxon>Bacteria</taxon>
        <taxon>Bacillati</taxon>
        <taxon>Actinomycetota</taxon>
        <taxon>Actinomycetes</taxon>
        <taxon>Micrococcales</taxon>
        <taxon>Micrococcaceae</taxon>
        <taxon>Glutamicibacter</taxon>
    </lineage>
</organism>
<evidence type="ECO:0000313" key="2">
    <source>
        <dbReference type="EMBL" id="NAZ17605.1"/>
    </source>
</evidence>
<reference evidence="2 3" key="1">
    <citation type="submission" date="2020-01" db="EMBL/GenBank/DDBJ databases">
        <title>Glutamicibacter soli M275.</title>
        <authorList>
            <person name="Meng X."/>
        </authorList>
    </citation>
    <scope>NUCLEOTIDE SEQUENCE [LARGE SCALE GENOMIC DNA]</scope>
    <source>
        <strain evidence="2 3">M275</strain>
    </source>
</reference>
<accession>A0A6L9GB43</accession>
<name>A0A6L9GB43_9MICC</name>
<dbReference type="Proteomes" id="UP000477543">
    <property type="component" value="Unassembled WGS sequence"/>
</dbReference>
<dbReference type="AlphaFoldDB" id="A0A6L9GB43"/>
<dbReference type="EMBL" id="WYDN01000020">
    <property type="protein sequence ID" value="NAZ17605.1"/>
    <property type="molecule type" value="Genomic_DNA"/>
</dbReference>
<feature type="region of interest" description="Disordered" evidence="1">
    <location>
        <begin position="63"/>
        <end position="82"/>
    </location>
</feature>